<dbReference type="InterPro" id="IPR001222">
    <property type="entry name" value="Znf_TFIIS"/>
</dbReference>
<evidence type="ECO:0000313" key="10">
    <source>
        <dbReference type="Proteomes" id="UP000008312"/>
    </source>
</evidence>
<dbReference type="Pfam" id="PF02150">
    <property type="entry name" value="Zn_ribbon_RPB9"/>
    <property type="match status" value="1"/>
</dbReference>
<feature type="domain" description="TFIIS-type" evidence="8">
    <location>
        <begin position="136"/>
        <end position="175"/>
    </location>
</feature>
<dbReference type="GO" id="GO:0003899">
    <property type="term" value="F:DNA-directed RNA polymerase activity"/>
    <property type="evidence" value="ECO:0007669"/>
    <property type="project" value="InterPro"/>
</dbReference>
<dbReference type="Pfam" id="PF01096">
    <property type="entry name" value="Zn_ribbon_TFIIS"/>
    <property type="match status" value="1"/>
</dbReference>
<keyword evidence="3 6" id="KW-0863">Zinc-finger</keyword>
<dbReference type="InterPro" id="IPR001529">
    <property type="entry name" value="Zn_ribbon_RPB9"/>
</dbReference>
<gene>
    <name evidence="9" type="ORF">GSBLH_T00001435001</name>
</gene>
<dbReference type="OMA" id="DTSMVLF"/>
<dbReference type="SMART" id="SM00440">
    <property type="entry name" value="ZnF_C2C2"/>
    <property type="match status" value="1"/>
</dbReference>
<reference evidence="9" key="1">
    <citation type="submission" date="2010-02" db="EMBL/GenBank/DDBJ databases">
        <title>Sequencing and annotation of the Blastocystis hominis genome.</title>
        <authorList>
            <person name="Wincker P."/>
        </authorList>
    </citation>
    <scope>NUCLEOTIDE SEQUENCE</scope>
    <source>
        <strain evidence="9">Singapore isolate B</strain>
    </source>
</reference>
<dbReference type="EMBL" id="FN668641">
    <property type="protein sequence ID" value="CBK21251.2"/>
    <property type="molecule type" value="Genomic_DNA"/>
</dbReference>
<evidence type="ECO:0000256" key="7">
    <source>
        <dbReference type="RuleBase" id="RU003474"/>
    </source>
</evidence>
<dbReference type="GO" id="GO:0005730">
    <property type="term" value="C:nucleolus"/>
    <property type="evidence" value="ECO:0007669"/>
    <property type="project" value="UniProtKB-SubCell"/>
</dbReference>
<dbReference type="Proteomes" id="UP000008312">
    <property type="component" value="Unassembled WGS sequence"/>
</dbReference>
<comment type="similarity">
    <text evidence="7">Belongs to the archaeal rpoM/eukaryotic RPA12/RPB9/RPC11 RNA polymerase family.</text>
</comment>
<evidence type="ECO:0000313" key="9">
    <source>
        <dbReference type="EMBL" id="CBK21251.2"/>
    </source>
</evidence>
<dbReference type="AlphaFoldDB" id="D8LZL2"/>
<keyword evidence="5" id="KW-0539">Nucleus</keyword>
<dbReference type="CDD" id="cd10508">
    <property type="entry name" value="Zn-ribbon_RPB9"/>
    <property type="match status" value="1"/>
</dbReference>
<dbReference type="PROSITE" id="PS51133">
    <property type="entry name" value="ZF_TFIIS_2"/>
    <property type="match status" value="1"/>
</dbReference>
<dbReference type="InterPro" id="IPR034012">
    <property type="entry name" value="Zn_ribbon_RPB9_C"/>
</dbReference>
<name>D8LZL2_BLAHO</name>
<dbReference type="GO" id="GO:0008270">
    <property type="term" value="F:zinc ion binding"/>
    <property type="evidence" value="ECO:0007669"/>
    <property type="project" value="UniProtKB-KW"/>
</dbReference>
<dbReference type="GO" id="GO:0006283">
    <property type="term" value="P:transcription-coupled nucleotide-excision repair"/>
    <property type="evidence" value="ECO:0007669"/>
    <property type="project" value="TreeGrafter"/>
</dbReference>
<dbReference type="SUPFAM" id="SSF57783">
    <property type="entry name" value="Zinc beta-ribbon"/>
    <property type="match status" value="2"/>
</dbReference>
<organism evidence="9">
    <name type="scientific">Blastocystis hominis</name>
    <dbReference type="NCBI Taxonomy" id="12968"/>
    <lineage>
        <taxon>Eukaryota</taxon>
        <taxon>Sar</taxon>
        <taxon>Stramenopiles</taxon>
        <taxon>Bigyra</taxon>
        <taxon>Opalozoa</taxon>
        <taxon>Opalinata</taxon>
        <taxon>Blastocystidae</taxon>
        <taxon>Blastocystis</taxon>
    </lineage>
</organism>
<evidence type="ECO:0000256" key="3">
    <source>
        <dbReference type="ARBA" id="ARBA00022771"/>
    </source>
</evidence>
<dbReference type="Gene3D" id="2.20.25.10">
    <property type="match status" value="2"/>
</dbReference>
<evidence type="ECO:0000256" key="5">
    <source>
        <dbReference type="ARBA" id="ARBA00023242"/>
    </source>
</evidence>
<keyword evidence="7" id="KW-0804">Transcription</keyword>
<dbReference type="GO" id="GO:0006367">
    <property type="term" value="P:transcription initiation at RNA polymerase II promoter"/>
    <property type="evidence" value="ECO:0007669"/>
    <property type="project" value="TreeGrafter"/>
</dbReference>
<dbReference type="InterPro" id="IPR012164">
    <property type="entry name" value="Rpa12/Rpb9/Rpc10/TFS"/>
</dbReference>
<evidence type="ECO:0000256" key="6">
    <source>
        <dbReference type="PROSITE-ProRule" id="PRU00472"/>
    </source>
</evidence>
<accession>D8LZL2</accession>
<dbReference type="GO" id="GO:0001193">
    <property type="term" value="P:maintenance of transcriptional fidelity during transcription elongation by RNA polymerase II"/>
    <property type="evidence" value="ECO:0007669"/>
    <property type="project" value="TreeGrafter"/>
</dbReference>
<sequence>MVVPFSVNDAKRIIHGIKHSLVSIPDTKSIPIATFFVSWVKRLLFVCLSSCWNNMADIGTSVKMHFCKQCNNLMFPKEENSGVHRSRLIYKCDNCGYMEDAGEPCIYRISYKAESRSILNLVNNDIVEDPTLSRDENKECEECHEKGCVFFQAHGDGDEAMALIFMCIHCKHKWIG</sequence>
<protein>
    <recommendedName>
        <fullName evidence="8">TFIIS-type domain-containing protein</fullName>
    </recommendedName>
</protein>
<keyword evidence="10" id="KW-1185">Reference proteome</keyword>
<dbReference type="GO" id="GO:0005665">
    <property type="term" value="C:RNA polymerase II, core complex"/>
    <property type="evidence" value="ECO:0007669"/>
    <property type="project" value="TreeGrafter"/>
</dbReference>
<dbReference type="OrthoDB" id="282270at2759"/>
<dbReference type="PANTHER" id="PTHR11239:SF1">
    <property type="entry name" value="DNA-DIRECTED RNA POLYMERASE II SUBUNIT RPB9"/>
    <property type="match status" value="1"/>
</dbReference>
<proteinExistence type="inferred from homology"/>
<evidence type="ECO:0000256" key="1">
    <source>
        <dbReference type="ARBA" id="ARBA00004604"/>
    </source>
</evidence>
<dbReference type="GO" id="GO:0003676">
    <property type="term" value="F:nucleic acid binding"/>
    <property type="evidence" value="ECO:0007669"/>
    <property type="project" value="InterPro"/>
</dbReference>
<dbReference type="InParanoid" id="D8LZL2"/>
<evidence type="ECO:0000256" key="4">
    <source>
        <dbReference type="ARBA" id="ARBA00022833"/>
    </source>
</evidence>
<dbReference type="RefSeq" id="XP_012895299.1">
    <property type="nucleotide sequence ID" value="XM_013039845.1"/>
</dbReference>
<keyword evidence="4" id="KW-0862">Zinc</keyword>
<keyword evidence="2 7" id="KW-0479">Metal-binding</keyword>
<dbReference type="PANTHER" id="PTHR11239">
    <property type="entry name" value="DNA-DIRECTED RNA POLYMERASE"/>
    <property type="match status" value="1"/>
</dbReference>
<dbReference type="GeneID" id="24918691"/>
<keyword evidence="7" id="KW-0240">DNA-directed RNA polymerase</keyword>
<comment type="subcellular location">
    <subcellularLocation>
        <location evidence="1">Nucleus</location>
        <location evidence="1">Nucleolus</location>
    </subcellularLocation>
</comment>
<evidence type="ECO:0000256" key="2">
    <source>
        <dbReference type="ARBA" id="ARBA00022723"/>
    </source>
</evidence>
<evidence type="ECO:0000259" key="8">
    <source>
        <dbReference type="PROSITE" id="PS51133"/>
    </source>
</evidence>
<dbReference type="SMART" id="SM00661">
    <property type="entry name" value="RPOL9"/>
    <property type="match status" value="1"/>
</dbReference>